<protein>
    <submittedName>
        <fullName evidence="1">Uncharacterized protein</fullName>
    </submittedName>
</protein>
<dbReference type="EMBL" id="LAZR01000213">
    <property type="protein sequence ID" value="KKN81515.1"/>
    <property type="molecule type" value="Genomic_DNA"/>
</dbReference>
<organism evidence="1">
    <name type="scientific">marine sediment metagenome</name>
    <dbReference type="NCBI Taxonomy" id="412755"/>
    <lineage>
        <taxon>unclassified sequences</taxon>
        <taxon>metagenomes</taxon>
        <taxon>ecological metagenomes</taxon>
    </lineage>
</organism>
<evidence type="ECO:0000313" key="1">
    <source>
        <dbReference type="EMBL" id="KKN81515.1"/>
    </source>
</evidence>
<sequence>MGNPIDNWKLDELINLTEKCHEVTVMWFAKEGRPLKGSDPNGSPDLMLPLLKELKMRRMAQHNMKIDEAMRFVSENENGQGATSPEALSAALKMTVADATALMIVLEYADMIERRSIGDDN</sequence>
<dbReference type="AlphaFoldDB" id="A0A0F9TJX2"/>
<comment type="caution">
    <text evidence="1">The sequence shown here is derived from an EMBL/GenBank/DDBJ whole genome shotgun (WGS) entry which is preliminary data.</text>
</comment>
<reference evidence="1" key="1">
    <citation type="journal article" date="2015" name="Nature">
        <title>Complex archaea that bridge the gap between prokaryotes and eukaryotes.</title>
        <authorList>
            <person name="Spang A."/>
            <person name="Saw J.H."/>
            <person name="Jorgensen S.L."/>
            <person name="Zaremba-Niedzwiedzka K."/>
            <person name="Martijn J."/>
            <person name="Lind A.E."/>
            <person name="van Eijk R."/>
            <person name="Schleper C."/>
            <person name="Guy L."/>
            <person name="Ettema T.J."/>
        </authorList>
    </citation>
    <scope>NUCLEOTIDE SEQUENCE</scope>
</reference>
<name>A0A0F9TJX2_9ZZZZ</name>
<accession>A0A0F9TJX2</accession>
<gene>
    <name evidence="1" type="ORF">LCGC14_0317740</name>
</gene>
<proteinExistence type="predicted"/>